<dbReference type="EMBL" id="BAABXL010000001">
    <property type="protein sequence ID" value="GAA6269985.1"/>
    <property type="molecule type" value="Genomic_DNA"/>
</dbReference>
<dbReference type="Proteomes" id="UP001600894">
    <property type="component" value="Unassembled WGS sequence"/>
</dbReference>
<evidence type="ECO:0000313" key="3">
    <source>
        <dbReference type="Proteomes" id="UP001600894"/>
    </source>
</evidence>
<reference evidence="2 3" key="1">
    <citation type="submission" date="2024-04" db="EMBL/GenBank/DDBJ databases">
        <title>Defined microbial consortia suppress multidrug-resistant proinflammatory Enterobacteriaceae via ecological control.</title>
        <authorList>
            <person name="Furuichi M."/>
            <person name="Kawaguchi T."/>
            <person name="Pust M."/>
            <person name="Yasuma K."/>
            <person name="Plichta D."/>
            <person name="Hasegawa N."/>
            <person name="Ohya T."/>
            <person name="Bhattarai S."/>
            <person name="Sasajima S."/>
            <person name="Aoto Y."/>
            <person name="Tuganbaev T."/>
            <person name="Yaginuma M."/>
            <person name="Ueda M."/>
            <person name="Okahashi N."/>
            <person name="Amafuji K."/>
            <person name="Kiridooshi Y."/>
            <person name="Sugita K."/>
            <person name="Strazar M."/>
            <person name="Skelly A."/>
            <person name="Suda W."/>
            <person name="Hattori M."/>
            <person name="Nakamoto N."/>
            <person name="Caballero S."/>
            <person name="Norman J."/>
            <person name="Olle B."/>
            <person name="Tanoue T."/>
            <person name="Arita M."/>
            <person name="Bucci V."/>
            <person name="Atarashi K."/>
            <person name="Xavier R."/>
            <person name="Honda K."/>
        </authorList>
    </citation>
    <scope>NUCLEOTIDE SEQUENCE [LARGE SCALE GENOMIC DNA]</scope>
    <source>
        <strain evidence="3">f13</strain>
    </source>
</reference>
<proteinExistence type="predicted"/>
<comment type="caution">
    <text evidence="2">The sequence shown here is derived from an EMBL/GenBank/DDBJ whole genome shotgun (WGS) entry which is preliminary data.</text>
</comment>
<gene>
    <name evidence="2" type="ORF">F130042H8_30450</name>
</gene>
<dbReference type="PROSITE" id="PS50103">
    <property type="entry name" value="ZF_C3H1"/>
    <property type="match status" value="1"/>
</dbReference>
<protein>
    <recommendedName>
        <fullName evidence="1">C3H1-type domain-containing protein</fullName>
    </recommendedName>
</protein>
<evidence type="ECO:0000259" key="1">
    <source>
        <dbReference type="PROSITE" id="PS50103"/>
    </source>
</evidence>
<organism evidence="2 3">
    <name type="scientific">Enterocloster alcoholdehydrogenati</name>
    <dbReference type="NCBI Taxonomy" id="2547410"/>
    <lineage>
        <taxon>Bacteria</taxon>
        <taxon>Bacillati</taxon>
        <taxon>Bacillota</taxon>
        <taxon>Clostridia</taxon>
        <taxon>Lachnospirales</taxon>
        <taxon>Lachnospiraceae</taxon>
        <taxon>Enterocloster</taxon>
    </lineage>
</organism>
<sequence>MAKYREIPCKYYEALGLCKKGRQACHKTCCQHCSKYQPRAKVRCLNKKKLYLEKRAGKTCHWRDV</sequence>
<evidence type="ECO:0000313" key="2">
    <source>
        <dbReference type="EMBL" id="GAA6269985.1"/>
    </source>
</evidence>
<dbReference type="InterPro" id="IPR000571">
    <property type="entry name" value="Znf_CCCH"/>
</dbReference>
<name>A0ABQ0B124_9FIRM</name>
<keyword evidence="3" id="KW-1185">Reference proteome</keyword>
<dbReference type="RefSeq" id="WP_178302848.1">
    <property type="nucleotide sequence ID" value="NZ_BAABXL010000001.1"/>
</dbReference>
<accession>A0ABQ0B124</accession>
<feature type="domain" description="C3H1-type" evidence="1">
    <location>
        <begin position="3"/>
        <end position="35"/>
    </location>
</feature>